<organism evidence="1 2">
    <name type="scientific">Deinococcus aetherius</name>
    <dbReference type="NCBI Taxonomy" id="200252"/>
    <lineage>
        <taxon>Bacteria</taxon>
        <taxon>Thermotogati</taxon>
        <taxon>Deinococcota</taxon>
        <taxon>Deinococci</taxon>
        <taxon>Deinococcales</taxon>
        <taxon>Deinococcaceae</taxon>
        <taxon>Deinococcus</taxon>
    </lineage>
</organism>
<name>A0ABM8AL51_9DEIO</name>
<keyword evidence="1" id="KW-0614">Plasmid</keyword>
<accession>A0ABM8AL51</accession>
<gene>
    <name evidence="1" type="ORF">DAETH_45270</name>
</gene>
<proteinExistence type="predicted"/>
<evidence type="ECO:0000313" key="2">
    <source>
        <dbReference type="Proteomes" id="UP001064971"/>
    </source>
</evidence>
<keyword evidence="2" id="KW-1185">Reference proteome</keyword>
<dbReference type="EMBL" id="AP026563">
    <property type="protein sequence ID" value="BDP44558.1"/>
    <property type="molecule type" value="Genomic_DNA"/>
</dbReference>
<sequence length="92" mass="9849">MADRQLDVLAFGDGRLVSPLRVSLGWAAGGRARHFTAWQVTVKRRGGPAWASVDGEVLRAAEVTLTGVALMGRQERCVRDYPHVLGSAYGGA</sequence>
<reference evidence="1" key="1">
    <citation type="submission" date="2022-07" db="EMBL/GenBank/DDBJ databases">
        <title>Complete Genome Sequence of the Radioresistant Bacterium Deinococcus aetherius ST0316, Isolated from the Air Dust collected in Lower Stratosphere above Japan.</title>
        <authorList>
            <person name="Satoh K."/>
            <person name="Hagiwara K."/>
            <person name="Katsumata K."/>
            <person name="Kubo A."/>
            <person name="Yokobori S."/>
            <person name="Yamagishi A."/>
            <person name="Oono Y."/>
            <person name="Narumi I."/>
        </authorList>
    </citation>
    <scope>NUCLEOTIDE SEQUENCE</scope>
    <source>
        <strain evidence="1">ST0316</strain>
        <plasmid evidence="1">pDAETH-3</plasmid>
    </source>
</reference>
<dbReference type="RefSeq" id="WP_264778806.1">
    <property type="nucleotide sequence ID" value="NZ_AP026563.1"/>
</dbReference>
<protein>
    <submittedName>
        <fullName evidence="1">Uncharacterized protein</fullName>
    </submittedName>
</protein>
<dbReference type="Proteomes" id="UP001064971">
    <property type="component" value="Plasmid pDAETH-3"/>
</dbReference>
<geneLocation type="plasmid" evidence="1 2">
    <name>pDAETH-3</name>
</geneLocation>
<evidence type="ECO:0000313" key="1">
    <source>
        <dbReference type="EMBL" id="BDP44558.1"/>
    </source>
</evidence>